<dbReference type="eggNOG" id="COG0145">
    <property type="taxonomic scope" value="Bacteria"/>
</dbReference>
<evidence type="ECO:0000256" key="1">
    <source>
        <dbReference type="ARBA" id="ARBA00010403"/>
    </source>
</evidence>
<evidence type="ECO:0000259" key="3">
    <source>
        <dbReference type="Pfam" id="PF02538"/>
    </source>
</evidence>
<dbReference type="InterPro" id="IPR045079">
    <property type="entry name" value="Oxoprolinase-like"/>
</dbReference>
<dbReference type="GO" id="GO:0005829">
    <property type="term" value="C:cytosol"/>
    <property type="evidence" value="ECO:0007669"/>
    <property type="project" value="TreeGrafter"/>
</dbReference>
<protein>
    <submittedName>
        <fullName evidence="6">5-oxoprolinase (ATP-hydrolyzing)</fullName>
        <ecNumber evidence="6">3.5.2.9</ecNumber>
    </submittedName>
</protein>
<reference evidence="6 7" key="1">
    <citation type="journal article" date="2010" name="J. Bacteriol.">
        <title>Complete genome sequence of "Candidatus Puniceispirillum marinum" IMCC1322, a representative of the SAR116 clade in the Alphaproteobacteria.</title>
        <authorList>
            <person name="Oh H.M."/>
            <person name="Kwon K.K."/>
            <person name="Kang I."/>
            <person name="Kang S.G."/>
            <person name="Lee J.H."/>
            <person name="Kim S.J."/>
            <person name="Cho J.C."/>
        </authorList>
    </citation>
    <scope>NUCLEOTIDE SEQUENCE [LARGE SCALE GENOMIC DNA]</scope>
    <source>
        <strain evidence="6 7">IMCC1322</strain>
    </source>
</reference>
<dbReference type="Proteomes" id="UP000007460">
    <property type="component" value="Chromosome"/>
</dbReference>
<dbReference type="EMBL" id="CP001751">
    <property type="protein sequence ID" value="ADE38730.1"/>
    <property type="molecule type" value="Genomic_DNA"/>
</dbReference>
<evidence type="ECO:0000259" key="2">
    <source>
        <dbReference type="Pfam" id="PF01968"/>
    </source>
</evidence>
<dbReference type="AlphaFoldDB" id="D5BR16"/>
<feature type="domain" description="Hydantoinase/oxoprolinase N-terminal" evidence="4">
    <location>
        <begin position="23"/>
        <end position="201"/>
    </location>
</feature>
<dbReference type="PANTHER" id="PTHR11365">
    <property type="entry name" value="5-OXOPROLINASE RELATED"/>
    <property type="match status" value="1"/>
</dbReference>
<dbReference type="OrthoDB" id="9759608at2"/>
<dbReference type="GO" id="GO:0006749">
    <property type="term" value="P:glutathione metabolic process"/>
    <property type="evidence" value="ECO:0007669"/>
    <property type="project" value="TreeGrafter"/>
</dbReference>
<dbReference type="Pfam" id="PF19278">
    <property type="entry name" value="Hydant_A_C"/>
    <property type="match status" value="1"/>
</dbReference>
<gene>
    <name evidence="6" type="ordered locus">SAR116_0487</name>
</gene>
<keyword evidence="6" id="KW-0378">Hydrolase</keyword>
<dbReference type="Pfam" id="PF05378">
    <property type="entry name" value="Hydant_A_N"/>
    <property type="match status" value="1"/>
</dbReference>
<dbReference type="RefSeq" id="WP_013045359.1">
    <property type="nucleotide sequence ID" value="NC_014010.1"/>
</dbReference>
<sequence>MPPDSFDKTHASDKGADISGWQFWVDRGGTFTDVVARSPEGVLATHKLLSENPEAYDDAALQGIRDFLNIESNDPIPASLIDAVKMGTTVATNALLERKGDRTLLVVTKGFRDQIRIAYQARPRLFDRKITLPEMLYERVEEVNERIDAEDNVLVPLDLDDLRPRLQAAYDDGIRSIAIVLMHAYRVPGHEQKIAKLASDIGFSQISTSHQTSSMIKFVGRGDTTIADAYLSPILRRYIDRIAEALSDDGNSTNLQLMQSNGGLTDSSLFQGKDAILSGPAGGIVGAVKTAQQAGFDRVITFDMGGTSTDVAHFENAFERVFETVVAGVRIHAPMLLIHTVAAGGGSLCQFDGARFRVGPESAGANPGPACYRRGGPLAVTDCNVMLGKLQPQFFPPVFGPNQNQPLDAVPVRAGFEALAAQVKASTGMDRSPEAIADGFLRIAVENMANAIKKISVQRGYDVTEYTLQCFGGAGGQHACQIADNLGMTSVLIHPFAGVLSAYGMGLADVTAMRERSVEAHLNTELLGRLESELSALATDAEAEVRAQNIAAERMETNWFVHLRYDGSDTALEVPYDGDIDSMTVAYEAAYRSRFGFLMSGKALIAATISVEAIGHTFDLPSISQPMSADDPQPVDIVDAYMGGEFVKAPVFQRDKIGAGNRIKGPALIIEATGTNVVEPGWEAEMSDIGNLVLRRTEARAERHAIGTSCDPVMLEVFNNLFMSIAEQMGYTLQNTALSVNVKERLDFSCAIFDATGSLIANAPHMPVHLGSMGESVRAIINGNEGNINPGDSFVLNNPYNGGTHLPDITVVTPVFKADKSDILFFVACRGHHPDVGGRTPGSAPPDSAHIDEEGVLIDNFKMVDAGTYREAEMMAILKEAKYPARNPEQNIADLRAQLAANEKGLQELNKMVVQFGLDTVIAYMGHVQDNAEESVRRVIDVLSDGEFTYPMDNGQQVKVKISIDKAKRSAVVDFTGTSPQGANNFNAPAAVCRAAVLYVFRTLVDDDIPMNEGCLKPVSIILPDDCMLKARYPAAVIAGNVETSQIVTDTLYGALGVMAAAQGTMNNFIYGNDTHQYYETLCGGSGAGPDFDGTDAVHTHMTNSRLTDPEVLEWRYPVILESFEIRENSGGVGKYMGGNGVRRRTRFLEEMEAVILANHRIVPPYGMAGGGAAATGANWVERTDGSIETLTATDLRTMKPGDVFVIETPGGGGFGKNDDG</sequence>
<dbReference type="GO" id="GO:0017168">
    <property type="term" value="F:5-oxoprolinase (ATP-hydrolyzing) activity"/>
    <property type="evidence" value="ECO:0007669"/>
    <property type="project" value="UniProtKB-EC"/>
</dbReference>
<evidence type="ECO:0000313" key="7">
    <source>
        <dbReference type="Proteomes" id="UP000007460"/>
    </source>
</evidence>
<evidence type="ECO:0000313" key="6">
    <source>
        <dbReference type="EMBL" id="ADE38730.1"/>
    </source>
</evidence>
<dbReference type="PANTHER" id="PTHR11365:SF23">
    <property type="entry name" value="HYPOTHETICAL 5-OXOPROLINASE (EUROFUNG)-RELATED"/>
    <property type="match status" value="1"/>
</dbReference>
<dbReference type="Pfam" id="PF02538">
    <property type="entry name" value="Hydantoinase_B"/>
    <property type="match status" value="1"/>
</dbReference>
<evidence type="ECO:0000259" key="4">
    <source>
        <dbReference type="Pfam" id="PF05378"/>
    </source>
</evidence>
<feature type="domain" description="Hydantoinase A/oxoprolinase" evidence="2">
    <location>
        <begin position="221"/>
        <end position="512"/>
    </location>
</feature>
<feature type="domain" description="Acetophenone carboxylase-like C-terminal" evidence="5">
    <location>
        <begin position="529"/>
        <end position="686"/>
    </location>
</feature>
<dbReference type="STRING" id="488538.SAR116_0487"/>
<proteinExistence type="inferred from homology"/>
<evidence type="ECO:0000259" key="5">
    <source>
        <dbReference type="Pfam" id="PF19278"/>
    </source>
</evidence>
<keyword evidence="7" id="KW-1185">Reference proteome</keyword>
<dbReference type="InterPro" id="IPR003692">
    <property type="entry name" value="Hydantoinase_B"/>
</dbReference>
<dbReference type="HOGENOM" id="CLU_002157_0_0_5"/>
<dbReference type="EC" id="3.5.2.9" evidence="6"/>
<comment type="similarity">
    <text evidence="1">Belongs to the oxoprolinase family.</text>
</comment>
<dbReference type="Pfam" id="PF01968">
    <property type="entry name" value="Hydantoinase_A"/>
    <property type="match status" value="1"/>
</dbReference>
<organism evidence="6 7">
    <name type="scientific">Puniceispirillum marinum (strain IMCC1322)</name>
    <dbReference type="NCBI Taxonomy" id="488538"/>
    <lineage>
        <taxon>Bacteria</taxon>
        <taxon>Pseudomonadati</taxon>
        <taxon>Pseudomonadota</taxon>
        <taxon>Alphaproteobacteria</taxon>
        <taxon>Candidatus Puniceispirillales</taxon>
        <taxon>Candidatus Puniceispirillaceae</taxon>
        <taxon>Candidatus Puniceispirillum</taxon>
    </lineage>
</organism>
<dbReference type="InterPro" id="IPR049517">
    <property type="entry name" value="ACX-like_C"/>
</dbReference>
<name>D5BR16_PUNMI</name>
<dbReference type="InterPro" id="IPR002821">
    <property type="entry name" value="Hydantoinase_A"/>
</dbReference>
<dbReference type="InterPro" id="IPR008040">
    <property type="entry name" value="Hydant_A_N"/>
</dbReference>
<dbReference type="KEGG" id="apb:SAR116_0487"/>
<dbReference type="eggNOG" id="COG0146">
    <property type="taxonomic scope" value="Bacteria"/>
</dbReference>
<accession>D5BR16</accession>
<feature type="domain" description="Hydantoinase B/oxoprolinase" evidence="3">
    <location>
        <begin position="711"/>
        <end position="1217"/>
    </location>
</feature>